<sequence length="261" mass="29273">MPSAGFEATLNLRPVGSSKRVFRSAKPGTSLESATELDETLRIASIIDLRGPWEKKKDRIPETDKPAQQLRLSVDLSHNVIGAVLRSLSWRCICVTLYYALTFRWTMAKRIAVQGSFLNKPGGLTRFYIVLLDNHGDEFNRIFRFLTEKSHFPVLIHCSAGKDRTGILSALIHRLMGTPDADILKDYLLSNKGLESVQTLLEKEVDKMGMCVNEFAGCKEEAMIGFLDHLDTRYGGVHSYLESIGVSRAEQDLVRTNLLDV</sequence>
<organism evidence="2 3">
    <name type="scientific">Chytriomyces confervae</name>
    <dbReference type="NCBI Taxonomy" id="246404"/>
    <lineage>
        <taxon>Eukaryota</taxon>
        <taxon>Fungi</taxon>
        <taxon>Fungi incertae sedis</taxon>
        <taxon>Chytridiomycota</taxon>
        <taxon>Chytridiomycota incertae sedis</taxon>
        <taxon>Chytridiomycetes</taxon>
        <taxon>Chytridiales</taxon>
        <taxon>Chytriomycetaceae</taxon>
        <taxon>Chytriomyces</taxon>
    </lineage>
</organism>
<dbReference type="PANTHER" id="PTHR31126:SF1">
    <property type="entry name" value="TYROSINE SPECIFIC PROTEIN PHOSPHATASES DOMAIN-CONTAINING PROTEIN"/>
    <property type="match status" value="1"/>
</dbReference>
<dbReference type="Pfam" id="PF13350">
    <property type="entry name" value="Y_phosphatase3"/>
    <property type="match status" value="1"/>
</dbReference>
<protein>
    <recommendedName>
        <fullName evidence="1">Tyrosine specific protein phosphatases domain-containing protein</fullName>
    </recommendedName>
</protein>
<keyword evidence="3" id="KW-1185">Reference proteome</keyword>
<dbReference type="OrthoDB" id="9988524at2759"/>
<reference evidence="2 3" key="1">
    <citation type="journal article" date="2019" name="Sci. Rep.">
        <title>Comparative genomics of chytrid fungi reveal insights into the obligate biotrophic and pathogenic lifestyle of Synchytrium endobioticum.</title>
        <authorList>
            <person name="van de Vossenberg B.T.L.H."/>
            <person name="Warris S."/>
            <person name="Nguyen H.D.T."/>
            <person name="van Gent-Pelzer M.P.E."/>
            <person name="Joly D.L."/>
            <person name="van de Geest H.C."/>
            <person name="Bonants P.J.M."/>
            <person name="Smith D.S."/>
            <person name="Levesque C.A."/>
            <person name="van der Lee T.A.J."/>
        </authorList>
    </citation>
    <scope>NUCLEOTIDE SEQUENCE [LARGE SCALE GENOMIC DNA]</scope>
    <source>
        <strain evidence="2 3">CBS 675.73</strain>
    </source>
</reference>
<gene>
    <name evidence="2" type="ORF">CcCBS67573_g00324</name>
</gene>
<dbReference type="InterPro" id="IPR029021">
    <property type="entry name" value="Prot-tyrosine_phosphatase-like"/>
</dbReference>
<dbReference type="PROSITE" id="PS00383">
    <property type="entry name" value="TYR_PHOSPHATASE_1"/>
    <property type="match status" value="1"/>
</dbReference>
<proteinExistence type="predicted"/>
<dbReference type="Proteomes" id="UP000320333">
    <property type="component" value="Unassembled WGS sequence"/>
</dbReference>
<dbReference type="SUPFAM" id="SSF52799">
    <property type="entry name" value="(Phosphotyrosine protein) phosphatases II"/>
    <property type="match status" value="1"/>
</dbReference>
<dbReference type="GO" id="GO:0004721">
    <property type="term" value="F:phosphoprotein phosphatase activity"/>
    <property type="evidence" value="ECO:0007669"/>
    <property type="project" value="InterPro"/>
</dbReference>
<dbReference type="InterPro" id="IPR016130">
    <property type="entry name" value="Tyr_Pase_AS"/>
</dbReference>
<dbReference type="AlphaFoldDB" id="A0A507FTF4"/>
<dbReference type="InterPro" id="IPR026893">
    <property type="entry name" value="Tyr/Ser_Pase_IphP-type"/>
</dbReference>
<dbReference type="PANTHER" id="PTHR31126">
    <property type="entry name" value="TYROSINE-PROTEIN PHOSPHATASE"/>
    <property type="match status" value="1"/>
</dbReference>
<dbReference type="EMBL" id="QEAP01000004">
    <property type="protein sequence ID" value="TPX78416.1"/>
    <property type="molecule type" value="Genomic_DNA"/>
</dbReference>
<feature type="domain" description="Tyrosine specific protein phosphatases" evidence="1">
    <location>
        <begin position="137"/>
        <end position="171"/>
    </location>
</feature>
<dbReference type="InterPro" id="IPR000387">
    <property type="entry name" value="Tyr_Pase_dom"/>
</dbReference>
<dbReference type="PROSITE" id="PS50056">
    <property type="entry name" value="TYR_PHOSPHATASE_2"/>
    <property type="match status" value="1"/>
</dbReference>
<evidence type="ECO:0000259" key="1">
    <source>
        <dbReference type="PROSITE" id="PS50056"/>
    </source>
</evidence>
<accession>A0A507FTF4</accession>
<dbReference type="Gene3D" id="3.90.190.10">
    <property type="entry name" value="Protein tyrosine phosphatase superfamily"/>
    <property type="match status" value="1"/>
</dbReference>
<evidence type="ECO:0000313" key="3">
    <source>
        <dbReference type="Proteomes" id="UP000320333"/>
    </source>
</evidence>
<name>A0A507FTF4_9FUNG</name>
<evidence type="ECO:0000313" key="2">
    <source>
        <dbReference type="EMBL" id="TPX78416.1"/>
    </source>
</evidence>
<comment type="caution">
    <text evidence="2">The sequence shown here is derived from an EMBL/GenBank/DDBJ whole genome shotgun (WGS) entry which is preliminary data.</text>
</comment>
<dbReference type="STRING" id="246404.A0A507FTF4"/>